<comment type="cofactor">
    <cofactor evidence="5">
        <name>Mg(2+)</name>
        <dbReference type="ChEBI" id="CHEBI:18420"/>
    </cofactor>
</comment>
<feature type="binding site" evidence="4">
    <location>
        <position position="69"/>
    </location>
    <ligand>
        <name>substrate</name>
    </ligand>
</feature>
<keyword evidence="3 4" id="KW-0067">ATP-binding</keyword>
<dbReference type="Gene3D" id="3.40.50.10420">
    <property type="entry name" value="NagB/RpiA/CoA transferase-like"/>
    <property type="match status" value="1"/>
</dbReference>
<dbReference type="SUPFAM" id="SSF100950">
    <property type="entry name" value="NagB/RpiA/CoA transferase-like"/>
    <property type="match status" value="1"/>
</dbReference>
<organism evidence="6 7">
    <name type="scientific">Paenibacillus spiritus</name>
    <dbReference type="NCBI Taxonomy" id="2496557"/>
    <lineage>
        <taxon>Bacteria</taxon>
        <taxon>Bacillati</taxon>
        <taxon>Bacillota</taxon>
        <taxon>Bacilli</taxon>
        <taxon>Bacillales</taxon>
        <taxon>Paenibacillaceae</taxon>
        <taxon>Paenibacillus</taxon>
    </lineage>
</organism>
<evidence type="ECO:0000256" key="2">
    <source>
        <dbReference type="ARBA" id="ARBA00022741"/>
    </source>
</evidence>
<dbReference type="GO" id="GO:0009396">
    <property type="term" value="P:folic acid-containing compound biosynthetic process"/>
    <property type="evidence" value="ECO:0007669"/>
    <property type="project" value="TreeGrafter"/>
</dbReference>
<sequence>MDMPGGEWNRTGETTEAKAALRRLAASRRDALEGPLRERWSREACGLAWAWMTEAGYASLMAYAAIRSELDAGSLLDQAWSASMEVFLPRVAAGGLLETGRVQSRSELVPGVFGIPEPAPAACRASGGALPELVLVPGLAFDESGGRLGYGRGYYDRLLTRLEEEAAGSGRQRPVRAGLCFSAQVVPEVPVDGKDRFMDMLITEKGITICKGRA</sequence>
<dbReference type="PANTHER" id="PTHR23407">
    <property type="entry name" value="ATPASE INHIBITOR/5-FORMYLTETRAHYDROFOLATE CYCLO-LIGASE"/>
    <property type="match status" value="1"/>
</dbReference>
<accession>A0A5J5G9P1</accession>
<comment type="caution">
    <text evidence="6">The sequence shown here is derived from an EMBL/GenBank/DDBJ whole genome shotgun (WGS) entry which is preliminary data.</text>
</comment>
<keyword evidence="6" id="KW-0436">Ligase</keyword>
<gene>
    <name evidence="6" type="ORF">F4V43_09275</name>
</gene>
<dbReference type="EMBL" id="VYKK01000012">
    <property type="protein sequence ID" value="KAA9004816.1"/>
    <property type="molecule type" value="Genomic_DNA"/>
</dbReference>
<keyword evidence="2 4" id="KW-0547">Nucleotide-binding</keyword>
<dbReference type="InterPro" id="IPR002698">
    <property type="entry name" value="FTHF_cligase"/>
</dbReference>
<dbReference type="InterPro" id="IPR024185">
    <property type="entry name" value="FTHF_cligase-like_sf"/>
</dbReference>
<dbReference type="Proteomes" id="UP000367750">
    <property type="component" value="Unassembled WGS sequence"/>
</dbReference>
<dbReference type="OrthoDB" id="9801938at2"/>
<dbReference type="GO" id="GO:0030272">
    <property type="term" value="F:5-formyltetrahydrofolate cyclo-ligase activity"/>
    <property type="evidence" value="ECO:0007669"/>
    <property type="project" value="UniProtKB-EC"/>
</dbReference>
<comment type="catalytic activity">
    <reaction evidence="5">
        <text>(6S)-5-formyl-5,6,7,8-tetrahydrofolate + ATP = (6R)-5,10-methenyltetrahydrofolate + ADP + phosphate</text>
        <dbReference type="Rhea" id="RHEA:10488"/>
        <dbReference type="ChEBI" id="CHEBI:30616"/>
        <dbReference type="ChEBI" id="CHEBI:43474"/>
        <dbReference type="ChEBI" id="CHEBI:57455"/>
        <dbReference type="ChEBI" id="CHEBI:57457"/>
        <dbReference type="ChEBI" id="CHEBI:456216"/>
        <dbReference type="EC" id="6.3.3.2"/>
    </reaction>
</comment>
<evidence type="ECO:0000256" key="5">
    <source>
        <dbReference type="RuleBase" id="RU361279"/>
    </source>
</evidence>
<dbReference type="GO" id="GO:0035999">
    <property type="term" value="P:tetrahydrofolate interconversion"/>
    <property type="evidence" value="ECO:0007669"/>
    <property type="project" value="TreeGrafter"/>
</dbReference>
<evidence type="ECO:0000313" key="6">
    <source>
        <dbReference type="EMBL" id="KAA9004816.1"/>
    </source>
</evidence>
<reference evidence="6 7" key="1">
    <citation type="submission" date="2019-09" db="EMBL/GenBank/DDBJ databases">
        <title>Bacillus ochoae sp. nov., Paenibacillus whitsoniae sp. nov., Paenibacillus spiritus sp. nov. Isolated from the Mars Exploration Rover during spacecraft assembly.</title>
        <authorList>
            <person name="Seuylemezian A."/>
            <person name="Vaishampayan P."/>
        </authorList>
    </citation>
    <scope>NUCLEOTIDE SEQUENCE [LARGE SCALE GENOMIC DNA]</scope>
    <source>
        <strain evidence="6 7">MER_111</strain>
    </source>
</reference>
<proteinExistence type="inferred from homology"/>
<evidence type="ECO:0000256" key="1">
    <source>
        <dbReference type="ARBA" id="ARBA00010638"/>
    </source>
</evidence>
<dbReference type="NCBIfam" id="TIGR02727">
    <property type="entry name" value="MTHFS_bact"/>
    <property type="match status" value="1"/>
</dbReference>
<dbReference type="Pfam" id="PF01812">
    <property type="entry name" value="5-FTHF_cyc-lig"/>
    <property type="match status" value="1"/>
</dbReference>
<keyword evidence="7" id="KW-1185">Reference proteome</keyword>
<evidence type="ECO:0000313" key="7">
    <source>
        <dbReference type="Proteomes" id="UP000367750"/>
    </source>
</evidence>
<dbReference type="PIRSF" id="PIRSF006806">
    <property type="entry name" value="FTHF_cligase"/>
    <property type="match status" value="1"/>
</dbReference>
<feature type="binding site" evidence="4">
    <location>
        <begin position="147"/>
        <end position="155"/>
    </location>
    <ligand>
        <name>ATP</name>
        <dbReference type="ChEBI" id="CHEBI:30616"/>
    </ligand>
</feature>
<keyword evidence="5" id="KW-0460">Magnesium</keyword>
<dbReference type="PANTHER" id="PTHR23407:SF1">
    <property type="entry name" value="5-FORMYLTETRAHYDROFOLATE CYCLO-LIGASE"/>
    <property type="match status" value="1"/>
</dbReference>
<dbReference type="AlphaFoldDB" id="A0A5J5G9P1"/>
<dbReference type="EC" id="6.3.3.2" evidence="5"/>
<dbReference type="GO" id="GO:0005524">
    <property type="term" value="F:ATP binding"/>
    <property type="evidence" value="ECO:0007669"/>
    <property type="project" value="UniProtKB-KW"/>
</dbReference>
<evidence type="ECO:0000256" key="3">
    <source>
        <dbReference type="ARBA" id="ARBA00022840"/>
    </source>
</evidence>
<protein>
    <recommendedName>
        <fullName evidence="5">5-formyltetrahydrofolate cyclo-ligase</fullName>
        <ecNumber evidence="5">6.3.3.2</ecNumber>
    </recommendedName>
</protein>
<feature type="binding site" evidence="4">
    <location>
        <begin position="18"/>
        <end position="22"/>
    </location>
    <ligand>
        <name>ATP</name>
        <dbReference type="ChEBI" id="CHEBI:30616"/>
    </ligand>
</feature>
<dbReference type="GO" id="GO:0046872">
    <property type="term" value="F:metal ion binding"/>
    <property type="evidence" value="ECO:0007669"/>
    <property type="project" value="UniProtKB-KW"/>
</dbReference>
<keyword evidence="5" id="KW-0479">Metal-binding</keyword>
<dbReference type="InterPro" id="IPR037171">
    <property type="entry name" value="NagB/RpiA_transferase-like"/>
</dbReference>
<evidence type="ECO:0000256" key="4">
    <source>
        <dbReference type="PIRSR" id="PIRSR006806-1"/>
    </source>
</evidence>
<comment type="similarity">
    <text evidence="1 5">Belongs to the 5-formyltetrahydrofolate cyclo-ligase family.</text>
</comment>
<name>A0A5J5G9P1_9BACL</name>